<evidence type="ECO:0000259" key="2">
    <source>
        <dbReference type="PROSITE" id="PS50213"/>
    </source>
</evidence>
<evidence type="ECO:0000313" key="4">
    <source>
        <dbReference type="Proteomes" id="UP000558284"/>
    </source>
</evidence>
<dbReference type="Gene3D" id="2.30.180.10">
    <property type="entry name" value="FAS1 domain"/>
    <property type="match status" value="1"/>
</dbReference>
<dbReference type="SMART" id="SM00554">
    <property type="entry name" value="FAS1"/>
    <property type="match status" value="1"/>
</dbReference>
<protein>
    <submittedName>
        <fullName evidence="3">Fasciclin domain-containing protein</fullName>
    </submittedName>
</protein>
<dbReference type="EMBL" id="JACDTY010000011">
    <property type="protein sequence ID" value="MBA1142762.1"/>
    <property type="molecule type" value="Genomic_DNA"/>
</dbReference>
<evidence type="ECO:0000256" key="1">
    <source>
        <dbReference type="SAM" id="SignalP"/>
    </source>
</evidence>
<dbReference type="InterPro" id="IPR050904">
    <property type="entry name" value="Adhesion/Biosynth-related"/>
</dbReference>
<keyword evidence="4" id="KW-1185">Reference proteome</keyword>
<dbReference type="SUPFAM" id="SSF82153">
    <property type="entry name" value="FAS1 domain"/>
    <property type="match status" value="1"/>
</dbReference>
<dbReference type="AlphaFoldDB" id="A0A838B9C8"/>
<dbReference type="InterPro" id="IPR000782">
    <property type="entry name" value="FAS1_domain"/>
</dbReference>
<dbReference type="Proteomes" id="UP000558284">
    <property type="component" value="Unassembled WGS sequence"/>
</dbReference>
<feature type="domain" description="FAS1" evidence="2">
    <location>
        <begin position="41"/>
        <end position="185"/>
    </location>
</feature>
<keyword evidence="1" id="KW-0732">Signal</keyword>
<accession>A0A838B9C8</accession>
<dbReference type="PANTHER" id="PTHR10900">
    <property type="entry name" value="PERIOSTIN-RELATED"/>
    <property type="match status" value="1"/>
</dbReference>
<sequence length="188" mass="19244">MAQSILKALCISAVLTVSGLTATSVYTFANPAVGGAAMSTTKNIVENAVNSPIHKTLVAAVKAAGLVDTLQSAGPFTVFAPTDSAFKKLPAGTVATLVKPENKDKLTKILTAHVVSGKISAKEMMTKAKAMGGKYEMKTVSGDTLTAEVKGGSLYIVDESGGAAKVTIADVNQSNGVIHVVNKVLLPK</sequence>
<organism evidence="3 4">
    <name type="scientific">Mesorhizobium neociceri</name>
    <dbReference type="NCBI Taxonomy" id="1307853"/>
    <lineage>
        <taxon>Bacteria</taxon>
        <taxon>Pseudomonadati</taxon>
        <taxon>Pseudomonadota</taxon>
        <taxon>Alphaproteobacteria</taxon>
        <taxon>Hyphomicrobiales</taxon>
        <taxon>Phyllobacteriaceae</taxon>
        <taxon>Mesorhizobium</taxon>
    </lineage>
</organism>
<dbReference type="PANTHER" id="PTHR10900:SF77">
    <property type="entry name" value="FI19380P1"/>
    <property type="match status" value="1"/>
</dbReference>
<evidence type="ECO:0000313" key="3">
    <source>
        <dbReference type="EMBL" id="MBA1142762.1"/>
    </source>
</evidence>
<dbReference type="FunFam" id="2.30.180.10:FF:000019">
    <property type="entry name" value="Cell surface lipoprotein"/>
    <property type="match status" value="1"/>
</dbReference>
<feature type="signal peptide" evidence="1">
    <location>
        <begin position="1"/>
        <end position="29"/>
    </location>
</feature>
<dbReference type="InterPro" id="IPR036378">
    <property type="entry name" value="FAS1_dom_sf"/>
</dbReference>
<dbReference type="Pfam" id="PF02469">
    <property type="entry name" value="Fasciclin"/>
    <property type="match status" value="1"/>
</dbReference>
<gene>
    <name evidence="3" type="ORF">H0241_21300</name>
</gene>
<dbReference type="GO" id="GO:0005615">
    <property type="term" value="C:extracellular space"/>
    <property type="evidence" value="ECO:0007669"/>
    <property type="project" value="TreeGrafter"/>
</dbReference>
<proteinExistence type="predicted"/>
<comment type="caution">
    <text evidence="3">The sequence shown here is derived from an EMBL/GenBank/DDBJ whole genome shotgun (WGS) entry which is preliminary data.</text>
</comment>
<name>A0A838B9C8_9HYPH</name>
<dbReference type="PROSITE" id="PS50213">
    <property type="entry name" value="FAS1"/>
    <property type="match status" value="1"/>
</dbReference>
<feature type="chain" id="PRO_5032665179" evidence="1">
    <location>
        <begin position="30"/>
        <end position="188"/>
    </location>
</feature>
<reference evidence="3 4" key="1">
    <citation type="submission" date="2020-07" db="EMBL/GenBank/DDBJ databases">
        <title>Definition of the novel symbiovar canariense within Mesorhizobium novociceri, a new species of genus Mesorhizobium nodulating Cicer canariense in the Caldera de Taburiente National Park (La Palma, Canary Islands).</title>
        <authorList>
            <person name="Leon-Barrios M."/>
            <person name="Perez-Yepez J."/>
            <person name="Flores-Felix J.D."/>
            <person name="Ramirez-Baena M.H."/>
            <person name="Pulido-Suarez L."/>
            <person name="Igual J.M."/>
            <person name="Velazquez E."/>
            <person name="Peix A."/>
        </authorList>
    </citation>
    <scope>NUCLEOTIDE SEQUENCE [LARGE SCALE GENOMIC DNA]</scope>
    <source>
        <strain evidence="3 4">CCANP35</strain>
    </source>
</reference>
<dbReference type="RefSeq" id="WP_181059814.1">
    <property type="nucleotide sequence ID" value="NZ_JACDTY010000011.1"/>
</dbReference>